<dbReference type="AlphaFoldDB" id="A0A0H2RUP3"/>
<evidence type="ECO:0000313" key="2">
    <source>
        <dbReference type="EMBL" id="KLO15745.1"/>
    </source>
</evidence>
<accession>A0A0H2RUP3</accession>
<sequence>MANRQSRRLSRRQSVVPPADALRLRSEGELDSPGLNDDPPSELPEYDGIRRGHGGRPPPSQTVHSYTLNASRTDRPWLTLRVLSWVQNASSVPVFVESEAIAGHVDLDLEKPDSIKSIIVTVKGLIRIGPDTKPFYQISNTLWEKTMGDPRNTSTSQDKYRYKLEGKYSWPFSITLPGSIAFNDKQAKELQLSSEERLPPSLRGSGGHSFIDYQIVVDVKRSGPFRPGSSLSTPFGYLPRTKPPRPSALRRQAYRQETPPPGPRIDKDGWHILYDVSFRGNLFKSREVVIICSLSLATPLVYTRGTVIPLYLAMKSLDEQALDLLSNLQVPRVQMRRKLKGPAPLARDGSSRTLPGIENNVEASRVSWAISPDSMSTNDVGSDGLFRRTMIGEITLPSNLTPSFTFGEFDLRVSGLIIFAVGSADCMRNQYFVDMYPFSAPGFEPSDEHRLSRTEVTVTSAFPDGPRPRAYIPPSYSQEPRRVSDDDVGMLYNALNDTLRPQ</sequence>
<dbReference type="InterPro" id="IPR014752">
    <property type="entry name" value="Arrestin-like_C"/>
</dbReference>
<dbReference type="InParanoid" id="A0A0H2RUP3"/>
<feature type="compositionally biased region" description="Basic residues" evidence="1">
    <location>
        <begin position="1"/>
        <end position="11"/>
    </location>
</feature>
<evidence type="ECO:0000313" key="3">
    <source>
        <dbReference type="Proteomes" id="UP000053477"/>
    </source>
</evidence>
<feature type="region of interest" description="Disordered" evidence="1">
    <location>
        <begin position="1"/>
        <end position="63"/>
    </location>
</feature>
<dbReference type="Proteomes" id="UP000053477">
    <property type="component" value="Unassembled WGS sequence"/>
</dbReference>
<feature type="region of interest" description="Disordered" evidence="1">
    <location>
        <begin position="227"/>
        <end position="264"/>
    </location>
</feature>
<keyword evidence="3" id="KW-1185">Reference proteome</keyword>
<evidence type="ECO:0008006" key="4">
    <source>
        <dbReference type="Google" id="ProtNLM"/>
    </source>
</evidence>
<reference evidence="2 3" key="1">
    <citation type="submission" date="2015-04" db="EMBL/GenBank/DDBJ databases">
        <title>Complete genome sequence of Schizopora paradoxa KUC8140, a cosmopolitan wood degrader in East Asia.</title>
        <authorList>
            <consortium name="DOE Joint Genome Institute"/>
            <person name="Min B."/>
            <person name="Park H."/>
            <person name="Jang Y."/>
            <person name="Kim J.-J."/>
            <person name="Kim K.H."/>
            <person name="Pangilinan J."/>
            <person name="Lipzen A."/>
            <person name="Riley R."/>
            <person name="Grigoriev I.V."/>
            <person name="Spatafora J.W."/>
            <person name="Choi I.-G."/>
        </authorList>
    </citation>
    <scope>NUCLEOTIDE SEQUENCE [LARGE SCALE GENOMIC DNA]</scope>
    <source>
        <strain evidence="2 3">KUC8140</strain>
    </source>
</reference>
<name>A0A0H2RUP3_9AGAM</name>
<organism evidence="2 3">
    <name type="scientific">Schizopora paradoxa</name>
    <dbReference type="NCBI Taxonomy" id="27342"/>
    <lineage>
        <taxon>Eukaryota</taxon>
        <taxon>Fungi</taxon>
        <taxon>Dikarya</taxon>
        <taxon>Basidiomycota</taxon>
        <taxon>Agaricomycotina</taxon>
        <taxon>Agaricomycetes</taxon>
        <taxon>Hymenochaetales</taxon>
        <taxon>Schizoporaceae</taxon>
        <taxon>Schizopora</taxon>
    </lineage>
</organism>
<proteinExistence type="predicted"/>
<dbReference type="Gene3D" id="2.60.40.640">
    <property type="match status" value="1"/>
</dbReference>
<gene>
    <name evidence="2" type="ORF">SCHPADRAFT_824249</name>
</gene>
<protein>
    <recommendedName>
        <fullName evidence="4">Arrestin-like N-terminal domain-containing protein</fullName>
    </recommendedName>
</protein>
<evidence type="ECO:0000256" key="1">
    <source>
        <dbReference type="SAM" id="MobiDB-lite"/>
    </source>
</evidence>
<dbReference type="OrthoDB" id="3262423at2759"/>
<dbReference type="EMBL" id="KQ085925">
    <property type="protein sequence ID" value="KLO15745.1"/>
    <property type="molecule type" value="Genomic_DNA"/>
</dbReference>